<dbReference type="AlphaFoldDB" id="A0A2T4Z7W9"/>
<proteinExistence type="predicted"/>
<organism evidence="2 3">
    <name type="scientific">Desmospora activa DSM 45169</name>
    <dbReference type="NCBI Taxonomy" id="1121389"/>
    <lineage>
        <taxon>Bacteria</taxon>
        <taxon>Bacillati</taxon>
        <taxon>Bacillota</taxon>
        <taxon>Bacilli</taxon>
        <taxon>Bacillales</taxon>
        <taxon>Thermoactinomycetaceae</taxon>
        <taxon>Desmospora</taxon>
    </lineage>
</organism>
<dbReference type="PROSITE" id="PS51664">
    <property type="entry name" value="YCAO"/>
    <property type="match status" value="1"/>
</dbReference>
<sequence length="562" mass="66192">MLEGLKYMSRDEEIYFYSQNSLQLKSDNWIYTPFQNWLIKFKEKRVLIRGDEGVHSWISLVIKAMKSGPFYILEYEDDSIKLGYYHRGQIGCPLCFLEYHSSYCFNDVFDWSIIQKIFDAVQNKIRFNGLYKIWMLSSNGWRERSAFPHYQCRNCASYYVIREKKEEPLIFKGYQSLEREWNLNILKDILEFIPINSLSPFSKKEVYKIDQVFVTRIKITGEGKVNFGIGRSFDRRQSEIIALLESLERISLYSAFSNEDAFIKSSWKQIDKAIHPDQFFAIPLSKPFYENQKYQWMEGYSLRQGKVYVPVQFVYLESKNKSNEQRFYRATSNGTAIGGTIKEAIIFALMEYMERNNALRAWLNKDNLVRLPLDYFIHSKEISYFIDFFTSNQKAKLLILLTGRGVFITVWVHLTWGKYVLNSIGSGKSLEEAVLGALIELFTGYINFRELDQRQHQRYKVLQKKEVKVSTMEDHVLYYREAIEDFSFLSSIPMISPSHFFKSSLITWENLLQQLPGDVIVVDLTPSIFEVLDIPLYVVKVLIQNSYDYRVGDNSLKVHPFL</sequence>
<accession>A0A2T4Z7W9</accession>
<gene>
    <name evidence="2" type="ORF">C8J48_0559</name>
</gene>
<keyword evidence="3" id="KW-1185">Reference proteome</keyword>
<dbReference type="Pfam" id="PF02624">
    <property type="entry name" value="YcaO"/>
    <property type="match status" value="1"/>
</dbReference>
<dbReference type="PANTHER" id="PTHR37809:SF1">
    <property type="entry name" value="RIBOSOMAL PROTEIN S12 METHYLTHIOTRANSFERASE ACCESSORY FACTOR YCAO"/>
    <property type="match status" value="1"/>
</dbReference>
<evidence type="ECO:0000259" key="1">
    <source>
        <dbReference type="PROSITE" id="PS51664"/>
    </source>
</evidence>
<feature type="domain" description="YcaO" evidence="1">
    <location>
        <begin position="228"/>
        <end position="562"/>
    </location>
</feature>
<name>A0A2T4Z7W9_9BACL</name>
<dbReference type="PANTHER" id="PTHR37809">
    <property type="entry name" value="RIBOSOMAL PROTEIN S12 METHYLTHIOTRANSFERASE ACCESSORY FACTOR YCAO"/>
    <property type="match status" value="1"/>
</dbReference>
<comment type="caution">
    <text evidence="2">The sequence shown here is derived from an EMBL/GenBank/DDBJ whole genome shotgun (WGS) entry which is preliminary data.</text>
</comment>
<dbReference type="EMBL" id="PZZP01000001">
    <property type="protein sequence ID" value="PTM57987.1"/>
    <property type="molecule type" value="Genomic_DNA"/>
</dbReference>
<dbReference type="Proteomes" id="UP000241639">
    <property type="component" value="Unassembled WGS sequence"/>
</dbReference>
<reference evidence="2 3" key="1">
    <citation type="submission" date="2018-04" db="EMBL/GenBank/DDBJ databases">
        <title>Genomic Encyclopedia of Archaeal and Bacterial Type Strains, Phase II (KMG-II): from individual species to whole genera.</title>
        <authorList>
            <person name="Goeker M."/>
        </authorList>
    </citation>
    <scope>NUCLEOTIDE SEQUENCE [LARGE SCALE GENOMIC DNA]</scope>
    <source>
        <strain evidence="2 3">DSM 45169</strain>
    </source>
</reference>
<protein>
    <submittedName>
        <fullName evidence="2">Thiazole/oxazole-forming peptide maturase SagD family component</fullName>
    </submittedName>
</protein>
<evidence type="ECO:0000313" key="2">
    <source>
        <dbReference type="EMBL" id="PTM57987.1"/>
    </source>
</evidence>
<dbReference type="Gene3D" id="3.30.1330.230">
    <property type="match status" value="1"/>
</dbReference>
<evidence type="ECO:0000313" key="3">
    <source>
        <dbReference type="Proteomes" id="UP000241639"/>
    </source>
</evidence>
<dbReference type="InterPro" id="IPR003776">
    <property type="entry name" value="YcaO-like_dom"/>
</dbReference>